<dbReference type="Pfam" id="PF17132">
    <property type="entry name" value="Glyco_hydro_106"/>
    <property type="match status" value="2"/>
</dbReference>
<dbReference type="InterPro" id="IPR029062">
    <property type="entry name" value="Class_I_gatase-like"/>
</dbReference>
<dbReference type="CDD" id="cd03143">
    <property type="entry name" value="A4_beta-galactosidase_middle_domain"/>
    <property type="match status" value="1"/>
</dbReference>
<evidence type="ECO:0000313" key="2">
    <source>
        <dbReference type="Proteomes" id="UP000239735"/>
    </source>
</evidence>
<dbReference type="Proteomes" id="UP000239735">
    <property type="component" value="Unassembled WGS sequence"/>
</dbReference>
<reference evidence="2" key="1">
    <citation type="submission" date="2018-02" db="EMBL/GenBank/DDBJ databases">
        <authorList>
            <person name="Hausmann B."/>
        </authorList>
    </citation>
    <scope>NUCLEOTIDE SEQUENCE [LARGE SCALE GENOMIC DNA]</scope>
    <source>
        <strain evidence="2">Peat soil MAG SbA5</strain>
    </source>
</reference>
<dbReference type="EMBL" id="OKRB01000108">
    <property type="protein sequence ID" value="SPE25432.1"/>
    <property type="molecule type" value="Genomic_DNA"/>
</dbReference>
<dbReference type="AlphaFoldDB" id="A0A2N9LQA2"/>
<dbReference type="Gene3D" id="2.60.120.260">
    <property type="entry name" value="Galactose-binding domain-like"/>
    <property type="match status" value="1"/>
</dbReference>
<evidence type="ECO:0000313" key="1">
    <source>
        <dbReference type="EMBL" id="SPE25432.1"/>
    </source>
</evidence>
<keyword evidence="1" id="KW-0378">Hydrolase</keyword>
<proteinExistence type="predicted"/>
<dbReference type="PANTHER" id="PTHR36848">
    <property type="entry name" value="DNA-BINDING PROTEIN (PUTATIVE SECRETED PROTEIN)-RELATED"/>
    <property type="match status" value="1"/>
</dbReference>
<name>A0A2N9LQA2_9BACT</name>
<dbReference type="InterPro" id="IPR008979">
    <property type="entry name" value="Galactose-bd-like_sf"/>
</dbReference>
<gene>
    <name evidence="1" type="ORF">SBA5_50021</name>
</gene>
<dbReference type="GO" id="GO:0016787">
    <property type="term" value="F:hydrolase activity"/>
    <property type="evidence" value="ECO:0007669"/>
    <property type="project" value="UniProtKB-KW"/>
</dbReference>
<organism evidence="1 2">
    <name type="scientific">Candidatus Sulfuritelmatomonas gaucii</name>
    <dbReference type="NCBI Taxonomy" id="2043161"/>
    <lineage>
        <taxon>Bacteria</taxon>
        <taxon>Pseudomonadati</taxon>
        <taxon>Acidobacteriota</taxon>
        <taxon>Terriglobia</taxon>
        <taxon>Terriglobales</taxon>
        <taxon>Acidobacteriaceae</taxon>
        <taxon>Candidatus Sulfuritelmatomonas</taxon>
    </lineage>
</organism>
<dbReference type="SUPFAM" id="SSF49785">
    <property type="entry name" value="Galactose-binding domain-like"/>
    <property type="match status" value="1"/>
</dbReference>
<accession>A0A2N9LQA2</accession>
<dbReference type="PANTHER" id="PTHR36848:SF2">
    <property type="entry name" value="SECRETED PROTEIN"/>
    <property type="match status" value="1"/>
</dbReference>
<sequence>MVRWWWFGPAVEKDELARELRTMKAGGIGGAEIQPVYALELDDSSRGFRNLPYLSKDFLDMVSFTAQTAHDLDMRLNLTLGSGWPYGGSYVPVNDAAGRLRIVAEPVPDGATSLPIPSIRNGEKLLAAFLASGTPAHYDADHTHQLHSLGEYRLTLPADLSGPHVALSFISSRTGQQVKRAAVGAEGFVLDHFSMEAIQNHIKHVADPLIEACGKNVPYSVFSDSLEVYESDWTSNLLEEFRARRGYDLTPHLPELVAGTTPEAADLRYDWGRTLAELIDEHYLTPLNTWAHEHGTKFRSQSYGSPAVTLSSNALVDLPEGEGSQWHGPFSFTRWATSASHVYGRPIASSETWTWLHSPSFRATPLDMKAEADTFFLQGINQLVGHGWPYSPPSAGDPGWSFYAAAVFNNHNPWWIVMPDVMSYMSRMSYLLRQGKPANDIAVLLPEEDGQARFRPGHVSVTDEMRVLLGPDLAPVLLDAGYNFDFIDSAAIDHVGIKYPVLVMPNVERIPIATYKKIEEYANRGGYVIAVKSPPSLAPGFVELSRDSDPINQISRDLFAPDAKSARLVASPSDLGAAIGAVLKPDVPISPATPTVGFIHRKLPDADIYFLANTDNRPHAFDATFRTTKAAVEFWNPFTGKSTNAGTSSKLSMHLAPYESKVVIFSDHHAPAPDQSAPKEFAPIDLTHDWKVAFEKTGATETMQTLHSWSGDEAEKYYSGTATYTRTVEIPEPVTKAGNVLLDFGLGTPVPREQLHQAGTRTWYDPPLREVAQVYVNGKLAGDVWHPPYLLNIAPLLHAGTNELKIVVANTAINELAGRAAPDYRLLNMRYGEKFTPQDMDHLEPLPSGILGPLRLVSQQDAEQEENQQ</sequence>
<dbReference type="InterPro" id="IPR053161">
    <property type="entry name" value="Ulvan_degrading_GH"/>
</dbReference>
<dbReference type="Gene3D" id="3.40.50.880">
    <property type="match status" value="1"/>
</dbReference>
<protein>
    <submittedName>
        <fullName evidence="1">Glycoside hydrolase family 2 sugar binding protein</fullName>
    </submittedName>
</protein>